<dbReference type="InterPro" id="IPR002893">
    <property type="entry name" value="Znf_MYND"/>
</dbReference>
<dbReference type="PANTHER" id="PTHR24126">
    <property type="entry name" value="ANKYRIN REPEAT, PH AND SEC7 DOMAIN CONTAINING PROTEIN SECG-RELATED"/>
    <property type="match status" value="1"/>
</dbReference>
<organism evidence="11 12">
    <name type="scientific">Cytospora mali</name>
    <name type="common">Apple Valsa canker fungus</name>
    <name type="synonym">Valsa mali</name>
    <dbReference type="NCBI Taxonomy" id="578113"/>
    <lineage>
        <taxon>Eukaryota</taxon>
        <taxon>Fungi</taxon>
        <taxon>Dikarya</taxon>
        <taxon>Ascomycota</taxon>
        <taxon>Pezizomycotina</taxon>
        <taxon>Sordariomycetes</taxon>
        <taxon>Sordariomycetidae</taxon>
        <taxon>Diaporthales</taxon>
        <taxon>Cytosporaceae</taxon>
        <taxon>Cytospora</taxon>
    </lineage>
</organism>
<keyword evidence="3 7" id="KW-0863">Zinc-finger</keyword>
<feature type="domain" description="SET" evidence="9">
    <location>
        <begin position="28"/>
        <end position="285"/>
    </location>
</feature>
<dbReference type="STRING" id="694573.A0A194UQH3"/>
<dbReference type="SMART" id="SM00248">
    <property type="entry name" value="ANK"/>
    <property type="match status" value="7"/>
</dbReference>
<dbReference type="Gene3D" id="2.170.270.10">
    <property type="entry name" value="SET domain"/>
    <property type="match status" value="1"/>
</dbReference>
<name>A0A194UQH3_CYTMA</name>
<proteinExistence type="predicted"/>
<evidence type="ECO:0000256" key="1">
    <source>
        <dbReference type="ARBA" id="ARBA00022723"/>
    </source>
</evidence>
<evidence type="ECO:0000259" key="10">
    <source>
        <dbReference type="PROSITE" id="PS50865"/>
    </source>
</evidence>
<dbReference type="Gene3D" id="1.25.40.20">
    <property type="entry name" value="Ankyrin repeat-containing domain"/>
    <property type="match status" value="3"/>
</dbReference>
<dbReference type="Gene3D" id="1.10.220.160">
    <property type="match status" value="1"/>
</dbReference>
<evidence type="ECO:0000256" key="7">
    <source>
        <dbReference type="PROSITE-ProRule" id="PRU00134"/>
    </source>
</evidence>
<dbReference type="OrthoDB" id="5945798at2759"/>
<evidence type="ECO:0000313" key="11">
    <source>
        <dbReference type="EMBL" id="KUI53893.1"/>
    </source>
</evidence>
<dbReference type="Pfam" id="PF00856">
    <property type="entry name" value="SET"/>
    <property type="match status" value="1"/>
</dbReference>
<dbReference type="AlphaFoldDB" id="A0A194UQH3"/>
<keyword evidence="1" id="KW-0479">Metal-binding</keyword>
<dbReference type="Pfam" id="PF00023">
    <property type="entry name" value="Ank"/>
    <property type="match status" value="1"/>
</dbReference>
<dbReference type="InterPro" id="IPR046341">
    <property type="entry name" value="SET_dom_sf"/>
</dbReference>
<dbReference type="SMART" id="SM00317">
    <property type="entry name" value="SET"/>
    <property type="match status" value="1"/>
</dbReference>
<feature type="domain" description="MYND-type" evidence="10">
    <location>
        <begin position="74"/>
        <end position="130"/>
    </location>
</feature>
<protein>
    <submittedName>
        <fullName evidence="11">Histone-lysine N-methyltransferase SMYD3</fullName>
    </submittedName>
</protein>
<evidence type="ECO:0000313" key="12">
    <source>
        <dbReference type="Proteomes" id="UP000078576"/>
    </source>
</evidence>
<dbReference type="PROSITE" id="PS50865">
    <property type="entry name" value="ZF_MYND_2"/>
    <property type="match status" value="1"/>
</dbReference>
<gene>
    <name evidence="11" type="ORF">VP1G_01066</name>
</gene>
<accession>A0A194UQH3</accession>
<dbReference type="PROSITE" id="PS50297">
    <property type="entry name" value="ANK_REP_REGION"/>
    <property type="match status" value="4"/>
</dbReference>
<keyword evidence="2" id="KW-0677">Repeat</keyword>
<feature type="repeat" description="ANK" evidence="6">
    <location>
        <begin position="798"/>
        <end position="830"/>
    </location>
</feature>
<dbReference type="Proteomes" id="UP000078576">
    <property type="component" value="Unassembled WGS sequence"/>
</dbReference>
<feature type="repeat" description="ANK" evidence="6">
    <location>
        <begin position="834"/>
        <end position="858"/>
    </location>
</feature>
<dbReference type="SUPFAM" id="SSF82199">
    <property type="entry name" value="SET domain"/>
    <property type="match status" value="1"/>
</dbReference>
<dbReference type="Pfam" id="PF12796">
    <property type="entry name" value="Ank_2"/>
    <property type="match status" value="1"/>
</dbReference>
<dbReference type="PANTHER" id="PTHR24126:SF14">
    <property type="entry name" value="ANK_REP_REGION DOMAIN-CONTAINING PROTEIN"/>
    <property type="match status" value="1"/>
</dbReference>
<dbReference type="SUPFAM" id="SSF48403">
    <property type="entry name" value="Ankyrin repeat"/>
    <property type="match status" value="1"/>
</dbReference>
<reference evidence="12" key="1">
    <citation type="submission" date="2014-12" db="EMBL/GenBank/DDBJ databases">
        <title>Genome Sequence of Valsa Canker Pathogens Uncovers a Specific Adaption of Colonization on Woody Bark.</title>
        <authorList>
            <person name="Yin Z."/>
            <person name="Liu H."/>
            <person name="Gao X."/>
            <person name="Li Z."/>
            <person name="Song N."/>
            <person name="Ke X."/>
            <person name="Dai Q."/>
            <person name="Wu Y."/>
            <person name="Sun Y."/>
            <person name="Xu J.-R."/>
            <person name="Kang Z.K."/>
            <person name="Wang L."/>
            <person name="Huang L."/>
        </authorList>
    </citation>
    <scope>NUCLEOTIDE SEQUENCE [LARGE SCALE GENOMIC DNA]</scope>
    <source>
        <strain evidence="12">SXYL134</strain>
    </source>
</reference>
<evidence type="ECO:0000256" key="5">
    <source>
        <dbReference type="ARBA" id="ARBA00023043"/>
    </source>
</evidence>
<feature type="repeat" description="ANK" evidence="6">
    <location>
        <begin position="739"/>
        <end position="771"/>
    </location>
</feature>
<dbReference type="Pfam" id="PF01753">
    <property type="entry name" value="zf-MYND"/>
    <property type="match status" value="1"/>
</dbReference>
<evidence type="ECO:0000256" key="3">
    <source>
        <dbReference type="ARBA" id="ARBA00022771"/>
    </source>
</evidence>
<sequence length="1199" mass="133937">MSDNQRKHIHDQPSLCNSILGRIADSGVALRIGPSSIPEAGSGLFAINDIQAGSDIFRSQPLLVVCEAASKGICDWCLMNRNASVHPDGRFYTSDDFKPNIAPCSRCEVAQYCSKTCQSKAWKSYHKYECALMKQNPDVLSVDQALCRLLYWHKKKAISKDDFRIIAALKTHFETRMGQLQDKDENNEEPDVDQTLAVAANARLTTKSNLDLAVIRRLYCAILTNALTIRPAEFEEAYGTCLDLVVSLINHSCDENAHIFFEGRELRCRALKDIPAGSEITVCYQDARQDVLQRRRTLKKQFYITCNCTKCKTEMAEHVAAGVKRNDYIATLRIAQEKLDELQYTYIKAFNKGTARNIRSVMEYQNKLLDIEKEVYHGDDWPSHVEPMPTALRHLGRMFQHLNYIVGLEFILKGTLYNRHHSGPSWVQNLMDIVKYMIFIAQSDDADDLKWTGAGHPDVLGGRATLRDVARGYMTIACLDGKFTFGLGTKYAQALYKMARDIIIPHGDPDVDTDEFRQRFEEAQERLMAWAKMKAGRGLELPSREVLVKLKKECKAVNVGKIKSETLTLLAIMHKCLGLSCGIPYDGGPKMGQAGTLKKALLAGFDANMLFDYNIGKITRDMQSFKIRVEAMDGKAIWDPPEWDPSGEWRPTDHDTDHDYLARLMLKKQRTSLARSRGSHRDMGPDRDDNENTDDSGLSEYILGHHGHGGVALRTWAESEPSDEDGSSIHSEQGDVEIPGFRALHLAARGGHDDAVEVLLDYGADIDVCSRQLCSCKSVVARSTADTHGNLIGRTAISGFSPLHLAICHFQTSTAKLLLSRGASIRLSEPRREISATALHDAAAMGQVDLCKYLLDHGLVSDVDCLDRSNLTSLYYAYFNGHWDTTVAFLLERCADIDCLIPYPDKGHQYEDNEYFTILYEACGFGRYEDAIKLIHLGANVNRSHCKTVDEQFHWPLHAACGPPMDFTEPRHPPLKFSEEADNNAHKRVELIELLLRQGAEVEAKTGPQGESPLNYAAKYNFESAVHVLLAAGADLESRKVDLVKALLDAGADIHFKPHGSSLMRPLEKAIVNREQVLVDLMLQHQPLRNDSQAVLPSVTPQGVYLHAAARAIPSKRMFSALIRSGASDVDINQKKRAGKSILSYLKALMLYNGNEPTRVLIARELRRCVAIVPAEGPKKTKGAKTLNFYQRIAGARSS</sequence>
<dbReference type="InterPro" id="IPR036770">
    <property type="entry name" value="Ankyrin_rpt-contain_sf"/>
</dbReference>
<feature type="region of interest" description="Disordered" evidence="8">
    <location>
        <begin position="670"/>
        <end position="699"/>
    </location>
</feature>
<dbReference type="CDD" id="cd20071">
    <property type="entry name" value="SET_SMYD"/>
    <property type="match status" value="1"/>
</dbReference>
<dbReference type="PROSITE" id="PS50280">
    <property type="entry name" value="SET"/>
    <property type="match status" value="1"/>
</dbReference>
<dbReference type="EMBL" id="KN714670">
    <property type="protein sequence ID" value="KUI53893.1"/>
    <property type="molecule type" value="Genomic_DNA"/>
</dbReference>
<keyword evidence="4" id="KW-0862">Zinc</keyword>
<keyword evidence="5 6" id="KW-0040">ANK repeat</keyword>
<feature type="repeat" description="ANK" evidence="6">
    <location>
        <begin position="1009"/>
        <end position="1041"/>
    </location>
</feature>
<dbReference type="InterPro" id="IPR002110">
    <property type="entry name" value="Ankyrin_rpt"/>
</dbReference>
<evidence type="ECO:0000256" key="6">
    <source>
        <dbReference type="PROSITE-ProRule" id="PRU00023"/>
    </source>
</evidence>
<evidence type="ECO:0000256" key="8">
    <source>
        <dbReference type="SAM" id="MobiDB-lite"/>
    </source>
</evidence>
<dbReference type="PROSITE" id="PS50088">
    <property type="entry name" value="ANK_REPEAT"/>
    <property type="match status" value="4"/>
</dbReference>
<evidence type="ECO:0000259" key="9">
    <source>
        <dbReference type="PROSITE" id="PS50280"/>
    </source>
</evidence>
<evidence type="ECO:0000256" key="2">
    <source>
        <dbReference type="ARBA" id="ARBA00022737"/>
    </source>
</evidence>
<dbReference type="GO" id="GO:0008270">
    <property type="term" value="F:zinc ion binding"/>
    <property type="evidence" value="ECO:0007669"/>
    <property type="project" value="UniProtKB-KW"/>
</dbReference>
<evidence type="ECO:0000256" key="4">
    <source>
        <dbReference type="ARBA" id="ARBA00022833"/>
    </source>
</evidence>
<dbReference type="Gene3D" id="6.10.140.2220">
    <property type="match status" value="1"/>
</dbReference>
<dbReference type="InterPro" id="IPR001214">
    <property type="entry name" value="SET_dom"/>
</dbReference>
<keyword evidence="12" id="KW-1185">Reference proteome</keyword>